<dbReference type="PANTHER" id="PTHR41291:SF1">
    <property type="entry name" value="DNA ALKYLATION REPAIR PROTEIN"/>
    <property type="match status" value="1"/>
</dbReference>
<dbReference type="CDD" id="cd06561">
    <property type="entry name" value="AlkD_like"/>
    <property type="match status" value="1"/>
</dbReference>
<dbReference type="AlphaFoldDB" id="A0A1G2HVA3"/>
<evidence type="ECO:0000313" key="2">
    <source>
        <dbReference type="Proteomes" id="UP000179183"/>
    </source>
</evidence>
<gene>
    <name evidence="1" type="ORF">A3D34_02835</name>
</gene>
<dbReference type="PANTHER" id="PTHR41291">
    <property type="entry name" value="DNA ALKYLATION REPAIR PROTEIN"/>
    <property type="match status" value="1"/>
</dbReference>
<reference evidence="1 2" key="1">
    <citation type="journal article" date="2016" name="Nat. Commun.">
        <title>Thousands of microbial genomes shed light on interconnected biogeochemical processes in an aquifer system.</title>
        <authorList>
            <person name="Anantharaman K."/>
            <person name="Brown C.T."/>
            <person name="Hug L.A."/>
            <person name="Sharon I."/>
            <person name="Castelle C.J."/>
            <person name="Probst A.J."/>
            <person name="Thomas B.C."/>
            <person name="Singh A."/>
            <person name="Wilkins M.J."/>
            <person name="Karaoz U."/>
            <person name="Brodie E.L."/>
            <person name="Williams K.H."/>
            <person name="Hubbard S.S."/>
            <person name="Banfield J.F."/>
        </authorList>
    </citation>
    <scope>NUCLEOTIDE SEQUENCE [LARGE SCALE GENOMIC DNA]</scope>
</reference>
<sequence length="265" mass="30480">MRFRLKGKKDFISVSLVLQELKFLANNKHLVSMAKFGIKPKTKVYGVPVPALRKIAKIIKITVKEDIGRHALALKLWDSGIHEARLLASFIDEITLVTQKQFKNWVLGFDSWDICDQVCGNLFWKISFIPKKTRAPFFKGARPSTQIGNLSALVFTLSKKKPEFVKRTAFALIAYLAVHNKKLKDSDFINFFPIIKRESIDQRNFVKKAVNWALRQIGKRNKNLNIKAIRLAREIVKIDSKSAKWIAKSAITELESQQIQQRFNN</sequence>
<dbReference type="Pfam" id="PF08713">
    <property type="entry name" value="DNA_alkylation"/>
    <property type="match status" value="1"/>
</dbReference>
<dbReference type="InterPro" id="IPR016024">
    <property type="entry name" value="ARM-type_fold"/>
</dbReference>
<name>A0A1G2HVA3_9BACT</name>
<organism evidence="1 2">
    <name type="scientific">Candidatus Staskawiczbacteria bacterium RIFCSPHIGHO2_02_FULL_33_16</name>
    <dbReference type="NCBI Taxonomy" id="1802204"/>
    <lineage>
        <taxon>Bacteria</taxon>
        <taxon>Candidatus Staskawicziibacteriota</taxon>
    </lineage>
</organism>
<dbReference type="SUPFAM" id="SSF48371">
    <property type="entry name" value="ARM repeat"/>
    <property type="match status" value="1"/>
</dbReference>
<comment type="caution">
    <text evidence="1">The sequence shown here is derived from an EMBL/GenBank/DDBJ whole genome shotgun (WGS) entry which is preliminary data.</text>
</comment>
<proteinExistence type="predicted"/>
<evidence type="ECO:0000313" key="1">
    <source>
        <dbReference type="EMBL" id="OGZ66383.1"/>
    </source>
</evidence>
<accession>A0A1G2HVA3</accession>
<dbReference type="Proteomes" id="UP000179183">
    <property type="component" value="Unassembled WGS sequence"/>
</dbReference>
<dbReference type="InterPro" id="IPR014825">
    <property type="entry name" value="DNA_alkylation"/>
</dbReference>
<dbReference type="Gene3D" id="1.25.10.90">
    <property type="match status" value="1"/>
</dbReference>
<dbReference type="EMBL" id="MHOQ01000027">
    <property type="protein sequence ID" value="OGZ66383.1"/>
    <property type="molecule type" value="Genomic_DNA"/>
</dbReference>
<evidence type="ECO:0008006" key="3">
    <source>
        <dbReference type="Google" id="ProtNLM"/>
    </source>
</evidence>
<protein>
    <recommendedName>
        <fullName evidence="3">DNA alkylation repair protein</fullName>
    </recommendedName>
</protein>